<evidence type="ECO:0000259" key="11">
    <source>
        <dbReference type="PROSITE" id="PS51726"/>
    </source>
</evidence>
<evidence type="ECO:0000256" key="1">
    <source>
        <dbReference type="ARBA" id="ARBA00010107"/>
    </source>
</evidence>
<dbReference type="InterPro" id="IPR016181">
    <property type="entry name" value="Acyl_CoA_acyltransferase"/>
</dbReference>
<feature type="compositionally biased region" description="Polar residues" evidence="10">
    <location>
        <begin position="167"/>
        <end position="184"/>
    </location>
</feature>
<evidence type="ECO:0000313" key="13">
    <source>
        <dbReference type="WBParaSite" id="MBELARI_LOCUS14109"/>
    </source>
</evidence>
<dbReference type="GO" id="GO:0003712">
    <property type="term" value="F:transcription coregulator activity"/>
    <property type="evidence" value="ECO:0007669"/>
    <property type="project" value="TreeGrafter"/>
</dbReference>
<dbReference type="InterPro" id="IPR001965">
    <property type="entry name" value="Znf_PHD"/>
</dbReference>
<evidence type="ECO:0000313" key="12">
    <source>
        <dbReference type="Proteomes" id="UP000887575"/>
    </source>
</evidence>
<dbReference type="InterPro" id="IPR002717">
    <property type="entry name" value="HAT_MYST-type"/>
</dbReference>
<sequence>MRSQRRTRASLPEQTSTNRRQKRFSSPKMSSPRFHQQLLTRFLDRGRQSTQKQKVDSEVSSPSSSRSRTFSPQVIMLNSSGSVEKENPAARLRRSFREMASNNTSKSSPRSPSPKRAPPISPTSLHSASTTPTFSSPNSSTNNSFLTPKTKTKRIRGNLATTRARRSNVTSRSRAPETSTSTAEISAAHAATRKRGRTVHKEDANSPIKTRLLQKSADVPRSACALCNRPNNLMLECTNCQLKYHPIKCLLYSRDVAESLMQRNDWLCPQCITCVKCAAYIDDPGNLECCKCGRVWHGACRPVDSTYSSDWMCRACAGHASPSHRVISSAKTYHRGPLPTPQSTPTSRMSLLAASGIVNKEKLGDSKKRENNLTRALSPNHFSTMLEELNHEDLMPGPSNKKNAKTSKDRGLIETKSPTKVLRQLEAILKERDNSPLKSMKKDTIETYNEVLRNYKRISLPKKAGNDTTQWVHMATRDKMKVIYQSTAYSDEIQKAPNIYVCIYCLMAMADVADYRIHADYCEVYHPPGNEIYRDGNVSFFEVDGQFEQGYCRRLCKLAKLFLSSKKLYHDVQDFWFYILTETTEHGCEIVGYFSKEKKPSKDYNLSCLLALPYAQKKGYGRFIIDMSYEISRIERRIGGPEHPLSDLGLKTYIGYWRASILAYLRSLQSGITQISLADMSLATRIKVDEIVAQLLRDRLIVHQDGQYYVRHGERALRFPLCASRRRTVRKELLVWEPEEDINDIDPTKINGYSVREN</sequence>
<evidence type="ECO:0000256" key="2">
    <source>
        <dbReference type="ARBA" id="ARBA00013184"/>
    </source>
</evidence>
<name>A0AAF3EJA5_9BILA</name>
<keyword evidence="7" id="KW-0007">Acetylation</keyword>
<evidence type="ECO:0000256" key="9">
    <source>
        <dbReference type="RuleBase" id="RU361211"/>
    </source>
</evidence>
<feature type="compositionally biased region" description="Low complexity" evidence="10">
    <location>
        <begin position="58"/>
        <end position="71"/>
    </location>
</feature>
<dbReference type="InterPro" id="IPR050603">
    <property type="entry name" value="MYST_HAT"/>
</dbReference>
<keyword evidence="12" id="KW-1185">Reference proteome</keyword>
<accession>A0AAF3EJA5</accession>
<dbReference type="Pfam" id="PF01853">
    <property type="entry name" value="MOZ_SAS"/>
    <property type="match status" value="1"/>
</dbReference>
<dbReference type="GO" id="GO:0003682">
    <property type="term" value="F:chromatin binding"/>
    <property type="evidence" value="ECO:0007669"/>
    <property type="project" value="TreeGrafter"/>
</dbReference>
<dbReference type="SUPFAM" id="SSF55729">
    <property type="entry name" value="Acyl-CoA N-acyltransferases (Nat)"/>
    <property type="match status" value="1"/>
</dbReference>
<keyword evidence="9" id="KW-0539">Nucleus</keyword>
<dbReference type="InterPro" id="IPR036388">
    <property type="entry name" value="WH-like_DNA-bd_sf"/>
</dbReference>
<dbReference type="Gene3D" id="3.30.60.60">
    <property type="entry name" value="N-acetyl transferase-like"/>
    <property type="match status" value="1"/>
</dbReference>
<keyword evidence="4" id="KW-0479">Metal-binding</keyword>
<dbReference type="WBParaSite" id="MBELARI_LOCUS14109">
    <property type="protein sequence ID" value="MBELARI_LOCUS14109"/>
    <property type="gene ID" value="MBELARI_LOCUS14109"/>
</dbReference>
<dbReference type="Gene3D" id="1.10.10.10">
    <property type="entry name" value="Winged helix-like DNA-binding domain superfamily/Winged helix DNA-binding domain"/>
    <property type="match status" value="1"/>
</dbReference>
<dbReference type="GO" id="GO:0010485">
    <property type="term" value="F:histone H4 acetyltransferase activity"/>
    <property type="evidence" value="ECO:0007669"/>
    <property type="project" value="TreeGrafter"/>
</dbReference>
<dbReference type="CDD" id="cd15489">
    <property type="entry name" value="PHD_SF"/>
    <property type="match status" value="1"/>
</dbReference>
<dbReference type="Gene3D" id="3.40.630.30">
    <property type="match status" value="1"/>
</dbReference>
<dbReference type="PANTHER" id="PTHR10615">
    <property type="entry name" value="HISTONE ACETYLTRANSFERASE"/>
    <property type="match status" value="1"/>
</dbReference>
<dbReference type="Proteomes" id="UP000887575">
    <property type="component" value="Unassembled WGS sequence"/>
</dbReference>
<dbReference type="InterPro" id="IPR011011">
    <property type="entry name" value="Znf_FYVE_PHD"/>
</dbReference>
<comment type="subcellular location">
    <subcellularLocation>
        <location evidence="9">Nucleus</location>
    </subcellularLocation>
</comment>
<feature type="compositionally biased region" description="Polar residues" evidence="10">
    <location>
        <begin position="27"/>
        <end position="39"/>
    </location>
</feature>
<organism evidence="12 13">
    <name type="scientific">Mesorhabditis belari</name>
    <dbReference type="NCBI Taxonomy" id="2138241"/>
    <lineage>
        <taxon>Eukaryota</taxon>
        <taxon>Metazoa</taxon>
        <taxon>Ecdysozoa</taxon>
        <taxon>Nematoda</taxon>
        <taxon>Chromadorea</taxon>
        <taxon>Rhabditida</taxon>
        <taxon>Rhabditina</taxon>
        <taxon>Rhabditomorpha</taxon>
        <taxon>Rhabditoidea</taxon>
        <taxon>Rhabditidae</taxon>
        <taxon>Mesorhabditinae</taxon>
        <taxon>Mesorhabditis</taxon>
    </lineage>
</organism>
<evidence type="ECO:0000256" key="8">
    <source>
        <dbReference type="PIRSR" id="PIRSR602717-51"/>
    </source>
</evidence>
<protein>
    <recommendedName>
        <fullName evidence="2 9">Histone acetyltransferase</fullName>
        <ecNumber evidence="2 9">2.3.1.48</ecNumber>
    </recommendedName>
</protein>
<proteinExistence type="inferred from homology"/>
<dbReference type="SUPFAM" id="SSF57903">
    <property type="entry name" value="FYVE/PHD zinc finger"/>
    <property type="match status" value="2"/>
</dbReference>
<keyword evidence="3" id="KW-0808">Transferase</keyword>
<dbReference type="AlphaFoldDB" id="A0AAF3EJA5"/>
<evidence type="ECO:0000256" key="7">
    <source>
        <dbReference type="ARBA" id="ARBA00022990"/>
    </source>
</evidence>
<evidence type="ECO:0000256" key="3">
    <source>
        <dbReference type="ARBA" id="ARBA00022679"/>
    </source>
</evidence>
<dbReference type="GO" id="GO:0010484">
    <property type="term" value="F:histone H3 acetyltransferase activity"/>
    <property type="evidence" value="ECO:0007669"/>
    <property type="project" value="TreeGrafter"/>
</dbReference>
<dbReference type="SMART" id="SM00249">
    <property type="entry name" value="PHD"/>
    <property type="match status" value="2"/>
</dbReference>
<comment type="similarity">
    <text evidence="1 9">Belongs to the MYST (SAS/MOZ) family.</text>
</comment>
<evidence type="ECO:0000256" key="10">
    <source>
        <dbReference type="SAM" id="MobiDB-lite"/>
    </source>
</evidence>
<dbReference type="Gene3D" id="3.30.40.10">
    <property type="entry name" value="Zinc/RING finger domain, C3HC4 (zinc finger)"/>
    <property type="match status" value="1"/>
</dbReference>
<comment type="catalytic activity">
    <reaction evidence="9">
        <text>L-lysyl-[protein] + acetyl-CoA = N(6)-acetyl-L-lysyl-[protein] + CoA + H(+)</text>
        <dbReference type="Rhea" id="RHEA:45948"/>
        <dbReference type="Rhea" id="RHEA-COMP:9752"/>
        <dbReference type="Rhea" id="RHEA-COMP:10731"/>
        <dbReference type="ChEBI" id="CHEBI:15378"/>
        <dbReference type="ChEBI" id="CHEBI:29969"/>
        <dbReference type="ChEBI" id="CHEBI:57287"/>
        <dbReference type="ChEBI" id="CHEBI:57288"/>
        <dbReference type="ChEBI" id="CHEBI:61930"/>
        <dbReference type="EC" id="2.3.1.48"/>
    </reaction>
</comment>
<keyword evidence="6" id="KW-0862">Zinc</keyword>
<dbReference type="GO" id="GO:0008270">
    <property type="term" value="F:zinc ion binding"/>
    <property type="evidence" value="ECO:0007669"/>
    <property type="project" value="UniProtKB-KW"/>
</dbReference>
<dbReference type="GO" id="GO:0036409">
    <property type="term" value="C:histone H3-K14 acetyltransferase complex"/>
    <property type="evidence" value="ECO:0007669"/>
    <property type="project" value="TreeGrafter"/>
</dbReference>
<evidence type="ECO:0000256" key="6">
    <source>
        <dbReference type="ARBA" id="ARBA00022833"/>
    </source>
</evidence>
<dbReference type="InterPro" id="IPR013083">
    <property type="entry name" value="Znf_RING/FYVE/PHD"/>
</dbReference>
<feature type="domain" description="MYST-type HAT" evidence="11">
    <location>
        <begin position="450"/>
        <end position="738"/>
    </location>
</feature>
<feature type="region of interest" description="Disordered" evidence="10">
    <location>
        <begin position="1"/>
        <end position="205"/>
    </location>
</feature>
<feature type="region of interest" description="Disordered" evidence="10">
    <location>
        <begin position="392"/>
        <end position="412"/>
    </location>
</feature>
<feature type="active site" description="Proton donor/acceptor" evidence="8">
    <location>
        <position position="642"/>
    </location>
</feature>
<evidence type="ECO:0000256" key="5">
    <source>
        <dbReference type="ARBA" id="ARBA00022771"/>
    </source>
</evidence>
<dbReference type="PROSITE" id="PS51726">
    <property type="entry name" value="MYST_HAT"/>
    <property type="match status" value="1"/>
</dbReference>
<feature type="compositionally biased region" description="Pro residues" evidence="10">
    <location>
        <begin position="111"/>
        <end position="121"/>
    </location>
</feature>
<feature type="compositionally biased region" description="Low complexity" evidence="10">
    <location>
        <begin position="129"/>
        <end position="148"/>
    </location>
</feature>
<feature type="compositionally biased region" description="Basic and acidic residues" evidence="10">
    <location>
        <begin position="42"/>
        <end position="57"/>
    </location>
</feature>
<dbReference type="PANTHER" id="PTHR10615:SF161">
    <property type="entry name" value="HISTONE ACETYLTRANSFERASE KAT7"/>
    <property type="match status" value="1"/>
</dbReference>
<dbReference type="EC" id="2.3.1.48" evidence="2 9"/>
<reference evidence="13" key="1">
    <citation type="submission" date="2024-02" db="UniProtKB">
        <authorList>
            <consortium name="WormBaseParasite"/>
        </authorList>
    </citation>
    <scope>IDENTIFICATION</scope>
</reference>
<evidence type="ECO:0000256" key="4">
    <source>
        <dbReference type="ARBA" id="ARBA00022723"/>
    </source>
</evidence>
<feature type="compositionally biased region" description="Low complexity" evidence="10">
    <location>
        <begin position="100"/>
        <end position="110"/>
    </location>
</feature>
<dbReference type="GO" id="GO:0006357">
    <property type="term" value="P:regulation of transcription by RNA polymerase II"/>
    <property type="evidence" value="ECO:0007669"/>
    <property type="project" value="TreeGrafter"/>
</dbReference>
<keyword evidence="5" id="KW-0863">Zinc-finger</keyword>